<keyword evidence="4" id="KW-1133">Transmembrane helix</keyword>
<dbReference type="SUPFAM" id="SSF48371">
    <property type="entry name" value="ARM repeat"/>
    <property type="match status" value="1"/>
</dbReference>
<dbReference type="Pfam" id="PF04826">
    <property type="entry name" value="Arm_2"/>
    <property type="match status" value="1"/>
</dbReference>
<dbReference type="PANTHER" id="PTHR15712">
    <property type="entry name" value="ARMADILLO REPEAT CONTAINING PROTEIN"/>
    <property type="match status" value="1"/>
</dbReference>
<sequence length="279" mass="30800">MSVLENVHTPGAVQLGNIPTSASNLEAHHLKALLDILDSNAADSSIQERVLVTLGNSAAFSSNHDIIRNFNGIKIIGRFISHPKTKAKALNALNNLSMNLENQEQIKDFLHDVCNDITSSPLNSEVQLAGLRLAINMSVTNSYHEFLADYIPCFYTLLADGDKATQIHTLKVLVNLSANPSMTTVLLSSKAPSSLANLFGSKTNSDILVRALTFAANLSENYDRQMHSNRHHHYEDHSLYVLLFRDQTAFKGNLVALLQHPDTDIKEHVARLICPQKLN</sequence>
<reference evidence="8" key="1">
    <citation type="thesis" date="2020" institute="ProQuest LLC" country="789 East Eisenhower Parkway, Ann Arbor, MI, USA">
        <title>Comparative Genomics and Chromosome Evolution.</title>
        <authorList>
            <person name="Mudd A.B."/>
        </authorList>
    </citation>
    <scope>NUCLEOTIDE SEQUENCE</scope>
    <source>
        <strain evidence="8">1538</strain>
        <tissue evidence="8">Blood</tissue>
    </source>
</reference>
<dbReference type="InterPro" id="IPR006911">
    <property type="entry name" value="ARM-rpt_dom"/>
</dbReference>
<dbReference type="PANTHER" id="PTHR15712:SF23">
    <property type="entry name" value="ARMADILLO REPEAT CONTAINING 10"/>
    <property type="match status" value="1"/>
</dbReference>
<dbReference type="Proteomes" id="UP001181693">
    <property type="component" value="Unassembled WGS sequence"/>
</dbReference>
<name>A0AAV3B014_PYXAD</name>
<evidence type="ECO:0000313" key="8">
    <source>
        <dbReference type="EMBL" id="DBA31338.1"/>
    </source>
</evidence>
<evidence type="ECO:0000256" key="6">
    <source>
        <dbReference type="ARBA" id="ARBA00023136"/>
    </source>
</evidence>
<organism evidence="8 9">
    <name type="scientific">Pyxicephalus adspersus</name>
    <name type="common">African bullfrog</name>
    <dbReference type="NCBI Taxonomy" id="30357"/>
    <lineage>
        <taxon>Eukaryota</taxon>
        <taxon>Metazoa</taxon>
        <taxon>Chordata</taxon>
        <taxon>Craniata</taxon>
        <taxon>Vertebrata</taxon>
        <taxon>Euteleostomi</taxon>
        <taxon>Amphibia</taxon>
        <taxon>Batrachia</taxon>
        <taxon>Anura</taxon>
        <taxon>Neobatrachia</taxon>
        <taxon>Ranoidea</taxon>
        <taxon>Pyxicephalidae</taxon>
        <taxon>Pyxicephalinae</taxon>
        <taxon>Pyxicephalus</taxon>
    </lineage>
</organism>
<evidence type="ECO:0000256" key="5">
    <source>
        <dbReference type="ARBA" id="ARBA00023128"/>
    </source>
</evidence>
<evidence type="ECO:0000256" key="1">
    <source>
        <dbReference type="ARBA" id="ARBA00004572"/>
    </source>
</evidence>
<evidence type="ECO:0000256" key="4">
    <source>
        <dbReference type="ARBA" id="ARBA00022989"/>
    </source>
</evidence>
<evidence type="ECO:0000256" key="3">
    <source>
        <dbReference type="ARBA" id="ARBA00022787"/>
    </source>
</evidence>
<dbReference type="Gene3D" id="1.25.10.10">
    <property type="entry name" value="Leucine-rich Repeat Variant"/>
    <property type="match status" value="1"/>
</dbReference>
<dbReference type="AlphaFoldDB" id="A0AAV3B014"/>
<dbReference type="InterPro" id="IPR011989">
    <property type="entry name" value="ARM-like"/>
</dbReference>
<keyword evidence="2" id="KW-0812">Transmembrane</keyword>
<evidence type="ECO:0000259" key="7">
    <source>
        <dbReference type="Pfam" id="PF04826"/>
    </source>
</evidence>
<gene>
    <name evidence="8" type="ORF">GDO54_007203</name>
</gene>
<comment type="subcellular location">
    <subcellularLocation>
        <location evidence="1">Mitochondrion outer membrane</location>
        <topology evidence="1">Single-pass membrane protein</topology>
    </subcellularLocation>
</comment>
<protein>
    <recommendedName>
        <fullName evidence="7">Armadillo repeat-containing domain-containing protein</fullName>
    </recommendedName>
</protein>
<proteinExistence type="predicted"/>
<evidence type="ECO:0000256" key="2">
    <source>
        <dbReference type="ARBA" id="ARBA00022692"/>
    </source>
</evidence>
<keyword evidence="3" id="KW-1000">Mitochondrion outer membrane</keyword>
<dbReference type="InterPro" id="IPR051303">
    <property type="entry name" value="Armcx_regulator"/>
</dbReference>
<dbReference type="EMBL" id="DYDO01000002">
    <property type="protein sequence ID" value="DBA31338.1"/>
    <property type="molecule type" value="Genomic_DNA"/>
</dbReference>
<keyword evidence="9" id="KW-1185">Reference proteome</keyword>
<accession>A0AAV3B014</accession>
<dbReference type="GO" id="GO:0005741">
    <property type="term" value="C:mitochondrial outer membrane"/>
    <property type="evidence" value="ECO:0007669"/>
    <property type="project" value="UniProtKB-SubCell"/>
</dbReference>
<dbReference type="InterPro" id="IPR016024">
    <property type="entry name" value="ARM-type_fold"/>
</dbReference>
<keyword evidence="5" id="KW-0496">Mitochondrion</keyword>
<feature type="domain" description="Armadillo repeat-containing" evidence="7">
    <location>
        <begin position="25"/>
        <end position="242"/>
    </location>
</feature>
<comment type="caution">
    <text evidence="8">The sequence shown here is derived from an EMBL/GenBank/DDBJ whole genome shotgun (WGS) entry which is preliminary data.</text>
</comment>
<evidence type="ECO:0000313" key="9">
    <source>
        <dbReference type="Proteomes" id="UP001181693"/>
    </source>
</evidence>
<keyword evidence="6" id="KW-0472">Membrane</keyword>